<protein>
    <submittedName>
        <fullName evidence="2">Uncharacterized protein</fullName>
    </submittedName>
</protein>
<organism evidence="2 3">
    <name type="scientific">Moelleriella libera RCEF 2490</name>
    <dbReference type="NCBI Taxonomy" id="1081109"/>
    <lineage>
        <taxon>Eukaryota</taxon>
        <taxon>Fungi</taxon>
        <taxon>Dikarya</taxon>
        <taxon>Ascomycota</taxon>
        <taxon>Pezizomycotina</taxon>
        <taxon>Sordariomycetes</taxon>
        <taxon>Hypocreomycetidae</taxon>
        <taxon>Hypocreales</taxon>
        <taxon>Clavicipitaceae</taxon>
        <taxon>Moelleriella</taxon>
    </lineage>
</organism>
<reference evidence="2 3" key="1">
    <citation type="journal article" date="2016" name="Genome Biol. Evol.">
        <title>Divergent and convergent evolution of fungal pathogenicity.</title>
        <authorList>
            <person name="Shang Y."/>
            <person name="Xiao G."/>
            <person name="Zheng P."/>
            <person name="Cen K."/>
            <person name="Zhan S."/>
            <person name="Wang C."/>
        </authorList>
    </citation>
    <scope>NUCLEOTIDE SEQUENCE [LARGE SCALE GENOMIC DNA]</scope>
    <source>
        <strain evidence="2 3">RCEF 2490</strain>
    </source>
</reference>
<dbReference type="OrthoDB" id="4933551at2759"/>
<feature type="region of interest" description="Disordered" evidence="1">
    <location>
        <begin position="1"/>
        <end position="52"/>
    </location>
</feature>
<accession>A0A167WG54</accession>
<proteinExistence type="predicted"/>
<dbReference type="AlphaFoldDB" id="A0A167WG54"/>
<sequence>MYSNRTLNQAKGDAQGRHCGGHRKSHVQNKTASESGPHLPRAASDGSTATLNVPPSFVAPTQNHTVYVDPMSSDFSFDNEWQMFGSGTEHTSEQNGFSFFDQPKAMDASTTNEDLKWLLLQSASRLDTMELAIHSLQVKLSEMDGKTSSFSEKLSEIDKFPQAIVNLQASMKEFSKALLGHFLDGADVQPQEMGAGASKRAGT</sequence>
<comment type="caution">
    <text evidence="2">The sequence shown here is derived from an EMBL/GenBank/DDBJ whole genome shotgun (WGS) entry which is preliminary data.</text>
</comment>
<evidence type="ECO:0000313" key="2">
    <source>
        <dbReference type="EMBL" id="KZZ88807.1"/>
    </source>
</evidence>
<name>A0A167WG54_9HYPO</name>
<evidence type="ECO:0000256" key="1">
    <source>
        <dbReference type="SAM" id="MobiDB-lite"/>
    </source>
</evidence>
<evidence type="ECO:0000313" key="3">
    <source>
        <dbReference type="Proteomes" id="UP000078544"/>
    </source>
</evidence>
<dbReference type="Proteomes" id="UP000078544">
    <property type="component" value="Unassembled WGS sequence"/>
</dbReference>
<dbReference type="EMBL" id="AZGY01000028">
    <property type="protein sequence ID" value="KZZ88807.1"/>
    <property type="molecule type" value="Genomic_DNA"/>
</dbReference>
<gene>
    <name evidence="2" type="ORF">AAL_08008</name>
</gene>
<keyword evidence="3" id="KW-1185">Reference proteome</keyword>